<feature type="region of interest" description="Disordered" evidence="1">
    <location>
        <begin position="1"/>
        <end position="44"/>
    </location>
</feature>
<evidence type="ECO:0000256" key="1">
    <source>
        <dbReference type="SAM" id="MobiDB-lite"/>
    </source>
</evidence>
<dbReference type="AlphaFoldDB" id="G5JDF6"/>
<name>G5JDF6_CROWT</name>
<sequence>MTLNDKIKDTMAPVRPIQGKCKSKPIPITPTAVKSSQELEDLTS</sequence>
<reference evidence="2 3" key="1">
    <citation type="journal article" date="2011" name="Front. Microbiol.">
        <title>Two Strains of Crocosphaera watsonii with Highly Conserved Genomes are Distinguished by Strain-Specific Features.</title>
        <authorList>
            <person name="Bench S.R."/>
            <person name="Ilikchyan I.N."/>
            <person name="Tripp H.J."/>
            <person name="Zehr J.P."/>
        </authorList>
    </citation>
    <scope>NUCLEOTIDE SEQUENCE [LARGE SCALE GENOMIC DNA]</scope>
    <source>
        <strain evidence="2 3">WH 0003</strain>
    </source>
</reference>
<gene>
    <name evidence="2" type="ORF">CWATWH0003_5449</name>
</gene>
<protein>
    <submittedName>
        <fullName evidence="2">Uncharacterized protein</fullName>
    </submittedName>
</protein>
<evidence type="ECO:0000313" key="3">
    <source>
        <dbReference type="Proteomes" id="UP000003477"/>
    </source>
</evidence>
<accession>G5JDF6</accession>
<evidence type="ECO:0000313" key="2">
    <source>
        <dbReference type="EMBL" id="EHJ09776.1"/>
    </source>
</evidence>
<dbReference type="Proteomes" id="UP000003477">
    <property type="component" value="Unassembled WGS sequence"/>
</dbReference>
<dbReference type="EMBL" id="AESD01000847">
    <property type="protein sequence ID" value="EHJ09776.1"/>
    <property type="molecule type" value="Genomic_DNA"/>
</dbReference>
<proteinExistence type="predicted"/>
<organism evidence="2 3">
    <name type="scientific">Crocosphaera watsonii WH 0003</name>
    <dbReference type="NCBI Taxonomy" id="423471"/>
    <lineage>
        <taxon>Bacteria</taxon>
        <taxon>Bacillati</taxon>
        <taxon>Cyanobacteriota</taxon>
        <taxon>Cyanophyceae</taxon>
        <taxon>Oscillatoriophycideae</taxon>
        <taxon>Chroococcales</taxon>
        <taxon>Aphanothecaceae</taxon>
        <taxon>Crocosphaera</taxon>
    </lineage>
</organism>
<comment type="caution">
    <text evidence="2">The sequence shown here is derived from an EMBL/GenBank/DDBJ whole genome shotgun (WGS) entry which is preliminary data.</text>
</comment>